<dbReference type="PROSITE" id="PS00211">
    <property type="entry name" value="ABC_TRANSPORTER_1"/>
    <property type="match status" value="1"/>
</dbReference>
<feature type="domain" description="ABC transporter" evidence="9">
    <location>
        <begin position="4"/>
        <end position="238"/>
    </location>
</feature>
<evidence type="ECO:0000313" key="12">
    <source>
        <dbReference type="EMBL" id="UYO63118.1"/>
    </source>
</evidence>
<dbReference type="RefSeq" id="WP_070371596.1">
    <property type="nucleotide sequence ID" value="NZ_CABIIK010000001.1"/>
</dbReference>
<evidence type="ECO:0000313" key="10">
    <source>
        <dbReference type="EMBL" id="OFV70107.1"/>
    </source>
</evidence>
<dbReference type="OrthoDB" id="9804199at2"/>
<keyword evidence="7" id="KW-0029">Amino-acid transport</keyword>
<dbReference type="Gene3D" id="3.40.50.300">
    <property type="entry name" value="P-loop containing nucleotide triphosphate hydrolases"/>
    <property type="match status" value="1"/>
</dbReference>
<keyword evidence="4" id="KW-1003">Cell membrane</keyword>
<evidence type="ECO:0000313" key="14">
    <source>
        <dbReference type="Proteomes" id="UP000322619"/>
    </source>
</evidence>
<dbReference type="SMART" id="SM00382">
    <property type="entry name" value="AAA"/>
    <property type="match status" value="1"/>
</dbReference>
<dbReference type="Proteomes" id="UP001163550">
    <property type="component" value="Chromosome"/>
</dbReference>
<proteinExistence type="inferred from homology"/>
<evidence type="ECO:0000256" key="4">
    <source>
        <dbReference type="ARBA" id="ARBA00022475"/>
    </source>
</evidence>
<dbReference type="InterPro" id="IPR003593">
    <property type="entry name" value="AAA+_ATPase"/>
</dbReference>
<name>A0A1F2PFI6_9FIRM</name>
<comment type="similarity">
    <text evidence="2">Belongs to the ABC transporter superfamily.</text>
</comment>
<evidence type="ECO:0000256" key="8">
    <source>
        <dbReference type="ARBA" id="ARBA00023136"/>
    </source>
</evidence>
<dbReference type="EMBL" id="CP087994">
    <property type="protein sequence ID" value="UYO63118.1"/>
    <property type="molecule type" value="Genomic_DNA"/>
</dbReference>
<keyword evidence="10" id="KW-0378">Hydrolase</keyword>
<evidence type="ECO:0000313" key="11">
    <source>
        <dbReference type="EMBL" id="TYC87354.1"/>
    </source>
</evidence>
<dbReference type="SUPFAM" id="SSF52540">
    <property type="entry name" value="P-loop containing nucleoside triphosphate hydrolases"/>
    <property type="match status" value="1"/>
</dbReference>
<reference evidence="10 13" key="1">
    <citation type="submission" date="2015-09" db="EMBL/GenBank/DDBJ databases">
        <title>Genome sequence of Acetobacterium wieringae DSM 1911.</title>
        <authorList>
            <person name="Poehlein A."/>
            <person name="Bengelsdorf F.R."/>
            <person name="Schiel-Bengelsdorf B."/>
            <person name="Duerre P."/>
            <person name="Daniel R."/>
        </authorList>
    </citation>
    <scope>NUCLEOTIDE SEQUENCE [LARGE SCALE GENOMIC DNA]</scope>
    <source>
        <strain evidence="10 13">DSM 1911</strain>
    </source>
</reference>
<evidence type="ECO:0000256" key="3">
    <source>
        <dbReference type="ARBA" id="ARBA00022448"/>
    </source>
</evidence>
<dbReference type="CDD" id="cd03262">
    <property type="entry name" value="ABC_HisP_GlnQ"/>
    <property type="match status" value="1"/>
</dbReference>
<keyword evidence="8" id="KW-0472">Membrane</keyword>
<dbReference type="Proteomes" id="UP000322619">
    <property type="component" value="Unassembled WGS sequence"/>
</dbReference>
<keyword evidence="5" id="KW-0547">Nucleotide-binding</keyword>
<dbReference type="InterPro" id="IPR027417">
    <property type="entry name" value="P-loop_NTPase"/>
</dbReference>
<reference evidence="11 14" key="2">
    <citation type="submission" date="2019-08" db="EMBL/GenBank/DDBJ databases">
        <title>Isolation and enrichment of carboxydotrophic bacteria from anaerobic sludge for the production of bio-based chemicals from syngas.</title>
        <authorList>
            <person name="Antares A.L."/>
            <person name="Moreira J."/>
            <person name="Diender M."/>
            <person name="Parshina S.N."/>
            <person name="Stams A.J.M."/>
            <person name="Alves M."/>
            <person name="Alves J.I."/>
            <person name="Sousa D.Z."/>
        </authorList>
    </citation>
    <scope>NUCLEOTIDE SEQUENCE [LARGE SCALE GENOMIC DNA]</scope>
    <source>
        <strain evidence="11 14">JM</strain>
    </source>
</reference>
<dbReference type="AlphaFoldDB" id="A0A1F2PFI6"/>
<dbReference type="GO" id="GO:0016887">
    <property type="term" value="F:ATP hydrolysis activity"/>
    <property type="evidence" value="ECO:0007669"/>
    <property type="project" value="InterPro"/>
</dbReference>
<dbReference type="GO" id="GO:0005524">
    <property type="term" value="F:ATP binding"/>
    <property type="evidence" value="ECO:0007669"/>
    <property type="project" value="UniProtKB-KW"/>
</dbReference>
<dbReference type="PIRSF" id="PIRSF039085">
    <property type="entry name" value="ABC_ATPase_HisP"/>
    <property type="match status" value="1"/>
</dbReference>
<sequence>MGKVKIKNLKKSFGDLEVLKDINLEVKEQEVICIIGASGSGKSTLLRCINALEEASSGTIEVDGNDITRADGNINKYRQDIGMVFQQFNLFPHMTVLKNITFAPVALKLKTKEEAEETARKLLRSVDLEEKANVYPEQLSGGQQQRVAIARALAMNPDVMLFDEPTSALDPEMVGEVLNVMKQLAKDGMTMIVVTHEMGFAREVADRVIFIDEGFIVEEGPPSEIFGNPKNQRTINFLNKVL</sequence>
<dbReference type="InterPro" id="IPR030679">
    <property type="entry name" value="ABC_ATPase_HisP-typ"/>
</dbReference>
<protein>
    <submittedName>
        <fullName evidence="11">Amino acid ABC transporter ATP-binding protein</fullName>
    </submittedName>
    <submittedName>
        <fullName evidence="10">Glutamine transport ATP-binding protein GlnQ</fullName>
        <ecNumber evidence="10">3.6.3.-</ecNumber>
    </submittedName>
</protein>
<evidence type="ECO:0000256" key="1">
    <source>
        <dbReference type="ARBA" id="ARBA00004202"/>
    </source>
</evidence>
<evidence type="ECO:0000313" key="15">
    <source>
        <dbReference type="Proteomes" id="UP001163550"/>
    </source>
</evidence>
<keyword evidence="3" id="KW-0813">Transport</keyword>
<dbReference type="Pfam" id="PF00005">
    <property type="entry name" value="ABC_tran"/>
    <property type="match status" value="1"/>
</dbReference>
<dbReference type="FunFam" id="3.40.50.300:FF:000020">
    <property type="entry name" value="Amino acid ABC transporter ATP-binding component"/>
    <property type="match status" value="1"/>
</dbReference>
<keyword evidence="15" id="KW-1185">Reference proteome</keyword>
<evidence type="ECO:0000259" key="9">
    <source>
        <dbReference type="PROSITE" id="PS50893"/>
    </source>
</evidence>
<dbReference type="GO" id="GO:0005886">
    <property type="term" value="C:plasma membrane"/>
    <property type="evidence" value="ECO:0007669"/>
    <property type="project" value="UniProtKB-SubCell"/>
</dbReference>
<dbReference type="InterPro" id="IPR017871">
    <property type="entry name" value="ABC_transporter-like_CS"/>
</dbReference>
<evidence type="ECO:0000256" key="6">
    <source>
        <dbReference type="ARBA" id="ARBA00022840"/>
    </source>
</evidence>
<keyword evidence="6 10" id="KW-0067">ATP-binding</keyword>
<evidence type="ECO:0000256" key="2">
    <source>
        <dbReference type="ARBA" id="ARBA00005417"/>
    </source>
</evidence>
<dbReference type="GO" id="GO:0015424">
    <property type="term" value="F:ABC-type amino acid transporter activity"/>
    <property type="evidence" value="ECO:0007669"/>
    <property type="project" value="InterPro"/>
</dbReference>
<gene>
    <name evidence="10" type="primary">glnQ_5</name>
    <name evidence="10" type="ORF">ACWI_23120</name>
    <name evidence="11" type="ORF">FXB42_04370</name>
    <name evidence="12" type="ORF">LNN31_01315</name>
</gene>
<reference evidence="12" key="3">
    <citation type="submission" date="2021-11" db="EMBL/GenBank/DDBJ databases">
        <title>Isoprene-degrading acetogen.</title>
        <authorList>
            <person name="Yang Y."/>
            <person name="Jin H."/>
            <person name="Yan J."/>
        </authorList>
    </citation>
    <scope>NUCLEOTIDE SEQUENCE</scope>
    <source>
        <strain evidence="12">Berkeley</strain>
    </source>
</reference>
<dbReference type="EMBL" id="VSLA01000005">
    <property type="protein sequence ID" value="TYC87354.1"/>
    <property type="molecule type" value="Genomic_DNA"/>
</dbReference>
<dbReference type="EC" id="3.6.3.-" evidence="10"/>
<accession>A0A1F2PFI6</accession>
<evidence type="ECO:0000313" key="13">
    <source>
        <dbReference type="Proteomes" id="UP000176244"/>
    </source>
</evidence>
<dbReference type="InterPro" id="IPR003439">
    <property type="entry name" value="ABC_transporter-like_ATP-bd"/>
</dbReference>
<comment type="subcellular location">
    <subcellularLocation>
        <location evidence="1">Cell membrane</location>
        <topology evidence="1">Peripheral membrane protein</topology>
    </subcellularLocation>
</comment>
<dbReference type="PANTHER" id="PTHR43166">
    <property type="entry name" value="AMINO ACID IMPORT ATP-BINDING PROTEIN"/>
    <property type="match status" value="1"/>
</dbReference>
<dbReference type="PANTHER" id="PTHR43166:SF9">
    <property type="entry name" value="GLUTAMATE_ASPARTATE IMPORT ATP-BINDING PROTEIN GLTL"/>
    <property type="match status" value="1"/>
</dbReference>
<dbReference type="EMBL" id="LKEU01000033">
    <property type="protein sequence ID" value="OFV70107.1"/>
    <property type="molecule type" value="Genomic_DNA"/>
</dbReference>
<evidence type="ECO:0000256" key="5">
    <source>
        <dbReference type="ARBA" id="ARBA00022741"/>
    </source>
</evidence>
<dbReference type="Proteomes" id="UP000176244">
    <property type="component" value="Unassembled WGS sequence"/>
</dbReference>
<dbReference type="InterPro" id="IPR050086">
    <property type="entry name" value="MetN_ABC_transporter-like"/>
</dbReference>
<evidence type="ECO:0000256" key="7">
    <source>
        <dbReference type="ARBA" id="ARBA00022970"/>
    </source>
</evidence>
<organism evidence="10 13">
    <name type="scientific">Acetobacterium wieringae</name>
    <dbReference type="NCBI Taxonomy" id="52694"/>
    <lineage>
        <taxon>Bacteria</taxon>
        <taxon>Bacillati</taxon>
        <taxon>Bacillota</taxon>
        <taxon>Clostridia</taxon>
        <taxon>Eubacteriales</taxon>
        <taxon>Eubacteriaceae</taxon>
        <taxon>Acetobacterium</taxon>
    </lineage>
</organism>
<dbReference type="PROSITE" id="PS50893">
    <property type="entry name" value="ABC_TRANSPORTER_2"/>
    <property type="match status" value="1"/>
</dbReference>
<dbReference type="STRING" id="52694.ACWI_23120"/>